<dbReference type="SUPFAM" id="SSF52047">
    <property type="entry name" value="RNI-like"/>
    <property type="match status" value="1"/>
</dbReference>
<evidence type="ECO:0000313" key="5">
    <source>
        <dbReference type="EMBL" id="CAF3568031.1"/>
    </source>
</evidence>
<protein>
    <submittedName>
        <fullName evidence="4">Uncharacterized protein</fullName>
    </submittedName>
</protein>
<evidence type="ECO:0000313" key="6">
    <source>
        <dbReference type="Proteomes" id="UP000677228"/>
    </source>
</evidence>
<gene>
    <name evidence="4" type="ORF">OVA965_LOCUS3866</name>
    <name evidence="5" type="ORF">TMI583_LOCUS3864</name>
</gene>
<dbReference type="InterPro" id="IPR056072">
    <property type="entry name" value="SNTX_MACPF/CDC-like_dom"/>
</dbReference>
<dbReference type="Gene3D" id="3.80.10.10">
    <property type="entry name" value="Ribonuclease Inhibitor"/>
    <property type="match status" value="2"/>
</dbReference>
<comment type="caution">
    <text evidence="4">The sequence shown here is derived from an EMBL/GenBank/DDBJ whole genome shotgun (WGS) entry which is preliminary data.</text>
</comment>
<dbReference type="InterPro" id="IPR048997">
    <property type="entry name" value="Stonustoxin-like_helical"/>
</dbReference>
<dbReference type="Pfam" id="PF13516">
    <property type="entry name" value="LRR_6"/>
    <property type="match status" value="2"/>
</dbReference>
<feature type="domain" description="SNTX thioredoxin-like" evidence="1">
    <location>
        <begin position="403"/>
        <end position="493"/>
    </location>
</feature>
<dbReference type="Pfam" id="PF24674">
    <property type="entry name" value="MACPF_SNTX"/>
    <property type="match status" value="1"/>
</dbReference>
<dbReference type="InterPro" id="IPR032675">
    <property type="entry name" value="LRR_dom_sf"/>
</dbReference>
<accession>A0A8S2CRW9</accession>
<dbReference type="Proteomes" id="UP000677228">
    <property type="component" value="Unassembled WGS sequence"/>
</dbReference>
<dbReference type="PANTHER" id="PTHR31594:SF14">
    <property type="entry name" value="FIBRONECTIN TYPE-III DOMAIN-CONTAINING PROTEIN"/>
    <property type="match status" value="1"/>
</dbReference>
<evidence type="ECO:0000259" key="2">
    <source>
        <dbReference type="Pfam" id="PF21109"/>
    </source>
</evidence>
<proteinExistence type="predicted"/>
<evidence type="ECO:0000259" key="1">
    <source>
        <dbReference type="Pfam" id="PF18078"/>
    </source>
</evidence>
<reference evidence="4" key="1">
    <citation type="submission" date="2021-02" db="EMBL/GenBank/DDBJ databases">
        <authorList>
            <person name="Nowell W R."/>
        </authorList>
    </citation>
    <scope>NUCLEOTIDE SEQUENCE</scope>
</reference>
<dbReference type="AlphaFoldDB" id="A0A8S2CRW9"/>
<evidence type="ECO:0000259" key="3">
    <source>
        <dbReference type="Pfam" id="PF24674"/>
    </source>
</evidence>
<dbReference type="InterPro" id="IPR052090">
    <property type="entry name" value="Cytolytic_pore-forming_toxin"/>
</dbReference>
<evidence type="ECO:0000313" key="4">
    <source>
        <dbReference type="EMBL" id="CAF0785875.1"/>
    </source>
</evidence>
<dbReference type="Pfam" id="PF21109">
    <property type="entry name" value="Stonustoxin_helical"/>
    <property type="match status" value="1"/>
</dbReference>
<feature type="domain" description="Stonustoxin-like helical" evidence="2">
    <location>
        <begin position="278"/>
        <end position="371"/>
    </location>
</feature>
<dbReference type="Pfam" id="PF18078">
    <property type="entry name" value="Thioredoxin_11"/>
    <property type="match status" value="1"/>
</dbReference>
<dbReference type="PANTHER" id="PTHR31594">
    <property type="entry name" value="AIG1-TYPE G DOMAIN-CONTAINING PROTEIN"/>
    <property type="match status" value="1"/>
</dbReference>
<dbReference type="EMBL" id="CAJOBA010000967">
    <property type="protein sequence ID" value="CAF3568031.1"/>
    <property type="molecule type" value="Genomic_DNA"/>
</dbReference>
<feature type="domain" description="SNTX MACPF/CDC-like" evidence="3">
    <location>
        <begin position="6"/>
        <end position="275"/>
    </location>
</feature>
<dbReference type="Proteomes" id="UP000682733">
    <property type="component" value="Unassembled WGS sequence"/>
</dbReference>
<sequence>MTDQKAIELPALGRPFRLGMLYNLRQDSLIPGVRLWRSEVTEKNTRKTSQISTNYEIITNDSLQEKTKRLGVKGSLKLSVLGGLVNLSGSAEYASDQQKSEHQTRLTLKYSTTTFFEELNVGDLGDVKSNYRELSDVAEATHIVVAILYGAEAFFVFDHNLTNSEDKTTVQGTLEAVIKKIPKLDTGASASLDMNNSEKRLAENLKCKFYGDFRFSENPSTFADAVRVYKNLPKLLGEKFEHAVPKTVWLLPLQLLDSKAERFLRDISSNTVNYCMKLVEQCHSLTVKATDLTKSSVFEHFSQLKEELDKFIESISTCERNMKGQIADLLPEIRGGKREEKALYDCFSATEASPFNYKTLEKWLVQKANEITFITDLTDAITTARGSKAGSNILPNVSFISSPLSTILGKIGSNYVLCLSFQLNEIDEPQLANMKNYLHSNTKERQQLRNVSSHDWLNDYENIAKIRSNVYQFIELAKGHVSDDKIKFVVNEKYLPGGERRVKIVLFKEGLPQDDYNELKKNAVAKSFCAQTLTDVFKVNRKIEELWLSATAITDYDFIMLTDELKKNETNLEKLYLYRNPQLTSGSARYLGELIRATTKLSQISMSGANIDSHWATEVASALKVNRSVTVLSLDFCQIGDDGAKALGEMLMMNRKLSCLEVKKNQITDVGAKALASGLKQNSTLLQLRVGGNNFSADSKGGKELPRRVAHFEFLDPELRDSSLFFDLSSG</sequence>
<organism evidence="4 6">
    <name type="scientific">Didymodactylos carnosus</name>
    <dbReference type="NCBI Taxonomy" id="1234261"/>
    <lineage>
        <taxon>Eukaryota</taxon>
        <taxon>Metazoa</taxon>
        <taxon>Spiralia</taxon>
        <taxon>Gnathifera</taxon>
        <taxon>Rotifera</taxon>
        <taxon>Eurotatoria</taxon>
        <taxon>Bdelloidea</taxon>
        <taxon>Philodinida</taxon>
        <taxon>Philodinidae</taxon>
        <taxon>Didymodactylos</taxon>
    </lineage>
</organism>
<dbReference type="EMBL" id="CAJNOK010000967">
    <property type="protein sequence ID" value="CAF0785875.1"/>
    <property type="molecule type" value="Genomic_DNA"/>
</dbReference>
<dbReference type="InterPro" id="IPR001611">
    <property type="entry name" value="Leu-rich_rpt"/>
</dbReference>
<dbReference type="SMART" id="SM00368">
    <property type="entry name" value="LRR_RI"/>
    <property type="match status" value="4"/>
</dbReference>
<name>A0A8S2CRW9_9BILA</name>
<dbReference type="InterPro" id="IPR040581">
    <property type="entry name" value="Thioredoxin_11"/>
</dbReference>